<evidence type="ECO:0000313" key="4">
    <source>
        <dbReference type="EMBL" id="OLP93176.1"/>
    </source>
</evidence>
<dbReference type="OMA" id="LTHEKDS"/>
<comment type="caution">
    <text evidence="4">The sequence shown here is derived from an EMBL/GenBank/DDBJ whole genome shotgun (WGS) entry which is preliminary data.</text>
</comment>
<dbReference type="OrthoDB" id="272392at2759"/>
<evidence type="ECO:0000256" key="1">
    <source>
        <dbReference type="RuleBase" id="RU367076"/>
    </source>
</evidence>
<dbReference type="Gene3D" id="1.10.10.10">
    <property type="entry name" value="Winged helix-like DNA-binding domain superfamily/Winged helix DNA-binding domain"/>
    <property type="match status" value="2"/>
</dbReference>
<dbReference type="AlphaFoldDB" id="A0A1Q9DD73"/>
<dbReference type="PANTHER" id="PTHR12949">
    <property type="entry name" value="RNA POLYMERASE III DNA DIRECTED -RELATED"/>
    <property type="match status" value="1"/>
</dbReference>
<dbReference type="InterPro" id="IPR013197">
    <property type="entry name" value="RNA_pol_III_RPC82-rel_HTH"/>
</dbReference>
<dbReference type="GO" id="GO:0005666">
    <property type="term" value="C:RNA polymerase III complex"/>
    <property type="evidence" value="ECO:0007669"/>
    <property type="project" value="UniProtKB-UniRule"/>
</dbReference>
<dbReference type="EMBL" id="LSRX01000592">
    <property type="protein sequence ID" value="OLP93176.1"/>
    <property type="molecule type" value="Genomic_DNA"/>
</dbReference>
<comment type="subunit">
    <text evidence="1">Component of the RNA polymerase III (Pol III) complex consisting of 17 subunits.</text>
</comment>
<dbReference type="PANTHER" id="PTHR12949:SF0">
    <property type="entry name" value="DNA-DIRECTED RNA POLYMERASE III SUBUNIT RPC3"/>
    <property type="match status" value="1"/>
</dbReference>
<organism evidence="4 5">
    <name type="scientific">Symbiodinium microadriaticum</name>
    <name type="common">Dinoflagellate</name>
    <name type="synonym">Zooxanthella microadriatica</name>
    <dbReference type="NCBI Taxonomy" id="2951"/>
    <lineage>
        <taxon>Eukaryota</taxon>
        <taxon>Sar</taxon>
        <taxon>Alveolata</taxon>
        <taxon>Dinophyceae</taxon>
        <taxon>Suessiales</taxon>
        <taxon>Symbiodiniaceae</taxon>
        <taxon>Symbiodinium</taxon>
    </lineage>
</organism>
<dbReference type="InterPro" id="IPR039748">
    <property type="entry name" value="RPC3"/>
</dbReference>
<proteinExistence type="inferred from homology"/>
<name>A0A1Q9DD73_SYMMI</name>
<protein>
    <recommendedName>
        <fullName evidence="1">DNA-directed RNA polymerase III subunit RPC3</fullName>
        <shortName evidence="1">RNA polymerase III subunit C3</shortName>
    </recommendedName>
</protein>
<keyword evidence="1" id="KW-0804">Transcription</keyword>
<gene>
    <name evidence="4" type="primary">polr3c</name>
    <name evidence="4" type="ORF">AK812_SmicGene24945</name>
</gene>
<comment type="subcellular location">
    <subcellularLocation>
        <location evidence="1">Nucleus</location>
    </subcellularLocation>
</comment>
<dbReference type="Proteomes" id="UP000186817">
    <property type="component" value="Unassembled WGS sequence"/>
</dbReference>
<dbReference type="InterPro" id="IPR036388">
    <property type="entry name" value="WH-like_DNA-bd_sf"/>
</dbReference>
<dbReference type="Pfam" id="PF08221">
    <property type="entry name" value="HTH_9"/>
    <property type="match status" value="1"/>
</dbReference>
<reference evidence="4 5" key="1">
    <citation type="submission" date="2016-02" db="EMBL/GenBank/DDBJ databases">
        <title>Genome analysis of coral dinoflagellate symbionts highlights evolutionary adaptations to a symbiotic lifestyle.</title>
        <authorList>
            <person name="Aranda M."/>
            <person name="Li Y."/>
            <person name="Liew Y.J."/>
            <person name="Baumgarten S."/>
            <person name="Simakov O."/>
            <person name="Wilson M."/>
            <person name="Piel J."/>
            <person name="Ashoor H."/>
            <person name="Bougouffa S."/>
            <person name="Bajic V.B."/>
            <person name="Ryu T."/>
            <person name="Ravasi T."/>
            <person name="Bayer T."/>
            <person name="Micklem G."/>
            <person name="Kim H."/>
            <person name="Bhak J."/>
            <person name="Lajeunesse T.C."/>
            <person name="Voolstra C.R."/>
        </authorList>
    </citation>
    <scope>NUCLEOTIDE SEQUENCE [LARGE SCALE GENOMIC DNA]</scope>
    <source>
        <strain evidence="4 5">CCMP2467</strain>
    </source>
</reference>
<evidence type="ECO:0000256" key="2">
    <source>
        <dbReference type="SAM" id="MobiDB-lite"/>
    </source>
</evidence>
<evidence type="ECO:0000313" key="5">
    <source>
        <dbReference type="Proteomes" id="UP000186817"/>
    </source>
</evidence>
<feature type="compositionally biased region" description="Low complexity" evidence="2">
    <location>
        <begin position="218"/>
        <end position="236"/>
    </location>
</feature>
<feature type="region of interest" description="Disordered" evidence="2">
    <location>
        <begin position="218"/>
        <end position="259"/>
    </location>
</feature>
<dbReference type="GO" id="GO:0003697">
    <property type="term" value="F:single-stranded DNA binding"/>
    <property type="evidence" value="ECO:0007669"/>
    <property type="project" value="UniProtKB-UniRule"/>
</dbReference>
<accession>A0A1Q9DD73</accession>
<keyword evidence="1" id="KW-0539">Nucleus</keyword>
<comment type="function">
    <text evidence="1">DNA-dependent RNA polymerase catalyzes the transcription of DNA into RNA using the four ribonucleoside triphosphates as substrates. Specific core component of RNA polymerase III which synthesizes small RNAs, such as 5S rRNA and tRNAs.</text>
</comment>
<comment type="similarity">
    <text evidence="1">Belongs to the eukaryotic RPC3/POLR3C RNA polymerase subunit family.</text>
</comment>
<evidence type="ECO:0000259" key="3">
    <source>
        <dbReference type="Pfam" id="PF08221"/>
    </source>
</evidence>
<sequence>MATRRRQGYWQGASAGQAHLYERGNDALIMLAEPVPGGWKVNSEPFKMHKSSVEDVQRLGDAFGDVVAKVGEMLLERGQLTIREIMASGKVVEDDDLTFSQIRNALLVLTQHGLVNFHPFRQSQDGKAHVQVYAIDIEEVLARIRFPQYLEYVGCKYGPLGQELLEVVFKFGRVARHVLLKEAKEASRPPSEEEAKEALRLLVTERILRPVGASASASAPSASAASAPSAPSGSGALEKSRLQPKGPEKRKRPRLEDVLSAGAAELSRDAEEANDMKDAVYRYDRVNLDLCLRKSALCRLVEEQTSEQAAAAMHAMLHWVVPNQSGEGVTSSYANLDQIYQKSAGLLKAEGRDPSRVKEKLRGSLDLLAKHKDQVLRKRVAAIKESDMSEWIVDWDRACECLRSMALSQFIRDRFGKIGLRIFNLLLEESPPQRLEEAYIFKVCMIPQSLRQGRRVEDLLERSFLLLDALPLLCR</sequence>
<keyword evidence="1 4" id="KW-0240">DNA-directed RNA polymerase</keyword>
<keyword evidence="5" id="KW-1185">Reference proteome</keyword>
<feature type="domain" description="RNA polymerase III subunit RPC82-related helix-turn-helix" evidence="3">
    <location>
        <begin position="61"/>
        <end position="118"/>
    </location>
</feature>